<dbReference type="EMBL" id="LSRL02003749">
    <property type="protein sequence ID" value="TDG38417.1"/>
    <property type="molecule type" value="Genomic_DNA"/>
</dbReference>
<dbReference type="InterPro" id="IPR050951">
    <property type="entry name" value="Retrovirus_Pol_polyprotein"/>
</dbReference>
<keyword evidence="1" id="KW-0511">Multifunctional enzyme</keyword>
<dbReference type="PANTHER" id="PTHR37984:SF5">
    <property type="entry name" value="PROTEIN NYNRIN-LIKE"/>
    <property type="match status" value="1"/>
</dbReference>
<gene>
    <name evidence="3" type="ORF">AWZ03_015160</name>
</gene>
<dbReference type="GO" id="GO:0071897">
    <property type="term" value="P:DNA biosynthetic process"/>
    <property type="evidence" value="ECO:0007669"/>
    <property type="project" value="UniProtKB-ARBA"/>
</dbReference>
<dbReference type="AlphaFoldDB" id="A0A484AMV3"/>
<name>A0A484AMV3_DRONA</name>
<feature type="non-terminal residue" evidence="3">
    <location>
        <position position="1"/>
    </location>
</feature>
<keyword evidence="4" id="KW-1185">Reference proteome</keyword>
<evidence type="ECO:0000313" key="4">
    <source>
        <dbReference type="Proteomes" id="UP000295192"/>
    </source>
</evidence>
<dbReference type="InterPro" id="IPR043502">
    <property type="entry name" value="DNA/RNA_pol_sf"/>
</dbReference>
<feature type="domain" description="Reverse transcriptase/retrotransposon-derived protein RNase H-like" evidence="2">
    <location>
        <begin position="14"/>
        <end position="80"/>
    </location>
</feature>
<evidence type="ECO:0000256" key="1">
    <source>
        <dbReference type="ARBA" id="ARBA00023268"/>
    </source>
</evidence>
<sequence>PLNALLKKGTKWEWTEERQRAFETVKAKLTKSPVLACPDFSQLFCLQTDASNYGLGVILTQALEKWLNSIESPSGTIARWARELQQYDFEIRYRKGKQIIVADALSRQSLGEETCRLVKSKEIPAGTGCRWLSKLRQDLKRAPHKFQPLWWRLETYIGTSHIKPAKRMWLHRSWACLLSTA</sequence>
<evidence type="ECO:0000313" key="3">
    <source>
        <dbReference type="EMBL" id="TDG38417.1"/>
    </source>
</evidence>
<dbReference type="SUPFAM" id="SSF56672">
    <property type="entry name" value="DNA/RNA polymerases"/>
    <property type="match status" value="1"/>
</dbReference>
<dbReference type="InterPro" id="IPR041577">
    <property type="entry name" value="RT_RNaseH_2"/>
</dbReference>
<dbReference type="Pfam" id="PF17919">
    <property type="entry name" value="RT_RNaseH_2"/>
    <property type="match status" value="1"/>
</dbReference>
<comment type="caution">
    <text evidence="3">The sequence shown here is derived from an EMBL/GenBank/DDBJ whole genome shotgun (WGS) entry which is preliminary data.</text>
</comment>
<reference evidence="3 4" key="1">
    <citation type="journal article" date="2019" name="J. Hered.">
        <title>An Improved Genome Assembly for Drosophila navojoa, the Basal Species in the mojavensis Cluster.</title>
        <authorList>
            <person name="Vanderlinde T."/>
            <person name="Dupim E.G."/>
            <person name="Nazario-Yepiz N.O."/>
            <person name="Carvalho A.B."/>
        </authorList>
    </citation>
    <scope>NUCLEOTIDE SEQUENCE [LARGE SCALE GENOMIC DNA]</scope>
    <source>
        <strain evidence="3">Navoj_Jal97</strain>
        <tissue evidence="3">Whole organism</tissue>
    </source>
</reference>
<dbReference type="STRING" id="7232.A0A484AMV3"/>
<organism evidence="3 4">
    <name type="scientific">Drosophila navojoa</name>
    <name type="common">Fruit fly</name>
    <dbReference type="NCBI Taxonomy" id="7232"/>
    <lineage>
        <taxon>Eukaryota</taxon>
        <taxon>Metazoa</taxon>
        <taxon>Ecdysozoa</taxon>
        <taxon>Arthropoda</taxon>
        <taxon>Hexapoda</taxon>
        <taxon>Insecta</taxon>
        <taxon>Pterygota</taxon>
        <taxon>Neoptera</taxon>
        <taxon>Endopterygota</taxon>
        <taxon>Diptera</taxon>
        <taxon>Brachycera</taxon>
        <taxon>Muscomorpha</taxon>
        <taxon>Ephydroidea</taxon>
        <taxon>Drosophilidae</taxon>
        <taxon>Drosophila</taxon>
    </lineage>
</organism>
<protein>
    <recommendedName>
        <fullName evidence="2">Reverse transcriptase/retrotransposon-derived protein RNase H-like domain-containing protein</fullName>
    </recommendedName>
</protein>
<dbReference type="Gene3D" id="3.30.70.270">
    <property type="match status" value="1"/>
</dbReference>
<dbReference type="Proteomes" id="UP000295192">
    <property type="component" value="Unassembled WGS sequence"/>
</dbReference>
<dbReference type="InterPro" id="IPR043128">
    <property type="entry name" value="Rev_trsase/Diguanyl_cyclase"/>
</dbReference>
<dbReference type="GO" id="GO:0003824">
    <property type="term" value="F:catalytic activity"/>
    <property type="evidence" value="ECO:0007669"/>
    <property type="project" value="UniProtKB-KW"/>
</dbReference>
<proteinExistence type="predicted"/>
<evidence type="ECO:0000259" key="2">
    <source>
        <dbReference type="Pfam" id="PF17919"/>
    </source>
</evidence>
<dbReference type="PANTHER" id="PTHR37984">
    <property type="entry name" value="PROTEIN CBG26694"/>
    <property type="match status" value="1"/>
</dbReference>
<accession>A0A484AMV3</accession>